<dbReference type="AlphaFoldDB" id="A0A2G5SJE4"/>
<evidence type="ECO:0000313" key="2">
    <source>
        <dbReference type="Proteomes" id="UP000230233"/>
    </source>
</evidence>
<comment type="caution">
    <text evidence="1">The sequence shown here is derived from an EMBL/GenBank/DDBJ whole genome shotgun (WGS) entry which is preliminary data.</text>
</comment>
<name>A0A2G5SJE4_9PELO</name>
<proteinExistence type="predicted"/>
<accession>A0A2G5SJE4</accession>
<dbReference type="PANTHER" id="PTHR21503">
    <property type="entry name" value="F-BOX-CONTAINING HYPOTHETICAL PROTEIN C.ELEGANS"/>
    <property type="match status" value="1"/>
</dbReference>
<keyword evidence="2" id="KW-1185">Reference proteome</keyword>
<evidence type="ECO:0000313" key="1">
    <source>
        <dbReference type="EMBL" id="PIC14991.1"/>
    </source>
</evidence>
<dbReference type="PANTHER" id="PTHR21503:SF8">
    <property type="entry name" value="F-BOX ASSOCIATED DOMAIN-CONTAINING PROTEIN-RELATED"/>
    <property type="match status" value="1"/>
</dbReference>
<dbReference type="Proteomes" id="UP000230233">
    <property type="component" value="Unassembled WGS sequence"/>
</dbReference>
<dbReference type="EMBL" id="PDUG01000007">
    <property type="protein sequence ID" value="PIC14991.1"/>
    <property type="molecule type" value="Genomic_DNA"/>
</dbReference>
<evidence type="ECO:0008006" key="3">
    <source>
        <dbReference type="Google" id="ProtNLM"/>
    </source>
</evidence>
<protein>
    <recommendedName>
        <fullName evidence="3">F-box associated domain-containing protein</fullName>
    </recommendedName>
</protein>
<reference evidence="2" key="1">
    <citation type="submission" date="2017-10" db="EMBL/GenBank/DDBJ databases">
        <title>Rapid genome shrinkage in a self-fertile nematode reveals novel sperm competition proteins.</title>
        <authorList>
            <person name="Yin D."/>
            <person name="Schwarz E.M."/>
            <person name="Thomas C.G."/>
            <person name="Felde R.L."/>
            <person name="Korf I.F."/>
            <person name="Cutter A.D."/>
            <person name="Schartner C.M."/>
            <person name="Ralston E.J."/>
            <person name="Meyer B.J."/>
            <person name="Haag E.S."/>
        </authorList>
    </citation>
    <scope>NUCLEOTIDE SEQUENCE [LARGE SCALE GENOMIC DNA]</scope>
    <source>
        <strain evidence="2">JU1422</strain>
    </source>
</reference>
<organism evidence="1 2">
    <name type="scientific">Caenorhabditis nigoni</name>
    <dbReference type="NCBI Taxonomy" id="1611254"/>
    <lineage>
        <taxon>Eukaryota</taxon>
        <taxon>Metazoa</taxon>
        <taxon>Ecdysozoa</taxon>
        <taxon>Nematoda</taxon>
        <taxon>Chromadorea</taxon>
        <taxon>Rhabditida</taxon>
        <taxon>Rhabditina</taxon>
        <taxon>Rhabditomorpha</taxon>
        <taxon>Rhabditoidea</taxon>
        <taxon>Rhabditidae</taxon>
        <taxon>Peloderinae</taxon>
        <taxon>Caenorhabditis</taxon>
    </lineage>
</organism>
<gene>
    <name evidence="1" type="ORF">B9Z55_027112</name>
</gene>
<sequence length="398" mass="46034">MAAEIIKFKEETQNNHILSIIRDYHEDMEVEILLEDTKEDNDEIYIVGRAVVNVEPICEPSLSLQAFGSQVEEKMKHTKYPVLVQQMIFEEMTNVILLLLSLGSFNVKKMIKLTQKKRLNKPGGMVFCTGSPNEEIYISNIIYNQGKPVREIQEPILGIVRGLNVKKDWFQDFFEGEREYLWRTHANKIVFPEVEGLSICISASSPKNISIKHFEGYDLMMGPLKNSDFYKTECLRVKGLGSVVLDILRYNEGRQVEISCCGPYKYLRLGNFINRWKTGAAHHKLEYLSIDIYNLMDWSPIPKADILEYTGCGKLDESKFGPLHTAPLVCGSHYRTQTTPSFWSHDYVVRETDNRVASVKIEDFRFIFGVWEMTEREFLEMSAKEEPNLLENLNLLFD</sequence>